<keyword evidence="2" id="KW-1185">Reference proteome</keyword>
<sequence length="77" mass="8911">MYRGSLAKWTVRKRLTIAGAVQSNWESSTELNSRSMKFSNKRPAGGARAKTVTFLAHCREKMQELYFRRYRKVTPGI</sequence>
<evidence type="ECO:0000313" key="1">
    <source>
        <dbReference type="EMBL" id="EZA48708.1"/>
    </source>
</evidence>
<dbReference type="EMBL" id="KK107575">
    <property type="protein sequence ID" value="EZA48708.1"/>
    <property type="molecule type" value="Genomic_DNA"/>
</dbReference>
<proteinExistence type="predicted"/>
<gene>
    <name evidence="1" type="ORF">X777_12866</name>
</gene>
<dbReference type="AlphaFoldDB" id="A0A026VY35"/>
<name>A0A026VY35_OOCBI</name>
<organism evidence="1 2">
    <name type="scientific">Ooceraea biroi</name>
    <name type="common">Clonal raider ant</name>
    <name type="synonym">Cerapachys biroi</name>
    <dbReference type="NCBI Taxonomy" id="2015173"/>
    <lineage>
        <taxon>Eukaryota</taxon>
        <taxon>Metazoa</taxon>
        <taxon>Ecdysozoa</taxon>
        <taxon>Arthropoda</taxon>
        <taxon>Hexapoda</taxon>
        <taxon>Insecta</taxon>
        <taxon>Pterygota</taxon>
        <taxon>Neoptera</taxon>
        <taxon>Endopterygota</taxon>
        <taxon>Hymenoptera</taxon>
        <taxon>Apocrita</taxon>
        <taxon>Aculeata</taxon>
        <taxon>Formicoidea</taxon>
        <taxon>Formicidae</taxon>
        <taxon>Dorylinae</taxon>
        <taxon>Ooceraea</taxon>
    </lineage>
</organism>
<protein>
    <submittedName>
        <fullName evidence="1">Uncharacterized protein</fullName>
    </submittedName>
</protein>
<reference evidence="1 2" key="1">
    <citation type="journal article" date="2014" name="Curr. Biol.">
        <title>The genome of the clonal raider ant Cerapachys biroi.</title>
        <authorList>
            <person name="Oxley P.R."/>
            <person name="Ji L."/>
            <person name="Fetter-Pruneda I."/>
            <person name="McKenzie S.K."/>
            <person name="Li C."/>
            <person name="Hu H."/>
            <person name="Zhang G."/>
            <person name="Kronauer D.J."/>
        </authorList>
    </citation>
    <scope>NUCLEOTIDE SEQUENCE [LARGE SCALE GENOMIC DNA]</scope>
</reference>
<accession>A0A026VY35</accession>
<evidence type="ECO:0000313" key="2">
    <source>
        <dbReference type="Proteomes" id="UP000053097"/>
    </source>
</evidence>
<dbReference type="Proteomes" id="UP000053097">
    <property type="component" value="Unassembled WGS sequence"/>
</dbReference>